<gene>
    <name evidence="3" type="ORF">EV207_1705</name>
</gene>
<feature type="domain" description="SGNH hydrolase-type esterase" evidence="2">
    <location>
        <begin position="40"/>
        <end position="225"/>
    </location>
</feature>
<protein>
    <submittedName>
        <fullName evidence="3">Lysophospholipase L1-like esterase</fullName>
    </submittedName>
</protein>
<evidence type="ECO:0000313" key="4">
    <source>
        <dbReference type="Proteomes" id="UP000295416"/>
    </source>
</evidence>
<keyword evidence="1" id="KW-0812">Transmembrane</keyword>
<organism evidence="3 4">
    <name type="scientific">Scopulibacillus darangshiensis</name>
    <dbReference type="NCBI Taxonomy" id="442528"/>
    <lineage>
        <taxon>Bacteria</taxon>
        <taxon>Bacillati</taxon>
        <taxon>Bacillota</taxon>
        <taxon>Bacilli</taxon>
        <taxon>Bacillales</taxon>
        <taxon>Sporolactobacillaceae</taxon>
        <taxon>Scopulibacillus</taxon>
    </lineage>
</organism>
<evidence type="ECO:0000313" key="3">
    <source>
        <dbReference type="EMBL" id="TCP18626.1"/>
    </source>
</evidence>
<evidence type="ECO:0000256" key="1">
    <source>
        <dbReference type="SAM" id="Phobius"/>
    </source>
</evidence>
<proteinExistence type="predicted"/>
<name>A0A4V2SKD3_9BACL</name>
<dbReference type="InterPro" id="IPR036514">
    <property type="entry name" value="SGNH_hydro_sf"/>
</dbReference>
<keyword evidence="1" id="KW-1133">Transmembrane helix</keyword>
<dbReference type="Gene3D" id="3.40.50.1110">
    <property type="entry name" value="SGNH hydrolase"/>
    <property type="match status" value="1"/>
</dbReference>
<dbReference type="SUPFAM" id="SSF52266">
    <property type="entry name" value="SGNH hydrolase"/>
    <property type="match status" value="1"/>
</dbReference>
<dbReference type="InterPro" id="IPR051532">
    <property type="entry name" value="Ester_Hydrolysis_Enzymes"/>
</dbReference>
<keyword evidence="4" id="KW-1185">Reference proteome</keyword>
<dbReference type="OrthoDB" id="252349at2"/>
<accession>A0A4V2SKD3</accession>
<dbReference type="Pfam" id="PF13472">
    <property type="entry name" value="Lipase_GDSL_2"/>
    <property type="match status" value="1"/>
</dbReference>
<dbReference type="PANTHER" id="PTHR30383">
    <property type="entry name" value="THIOESTERASE 1/PROTEASE 1/LYSOPHOSPHOLIPASE L1"/>
    <property type="match status" value="1"/>
</dbReference>
<keyword evidence="1" id="KW-0472">Membrane</keyword>
<reference evidence="3 4" key="1">
    <citation type="submission" date="2019-03" db="EMBL/GenBank/DDBJ databases">
        <title>Genomic Encyclopedia of Type Strains, Phase IV (KMG-IV): sequencing the most valuable type-strain genomes for metagenomic binning, comparative biology and taxonomic classification.</title>
        <authorList>
            <person name="Goeker M."/>
        </authorList>
    </citation>
    <scope>NUCLEOTIDE SEQUENCE [LARGE SCALE GENOMIC DNA]</scope>
    <source>
        <strain evidence="3 4">DSM 19377</strain>
    </source>
</reference>
<dbReference type="PANTHER" id="PTHR30383:SF27">
    <property type="entry name" value="SPORE GERMINATION LIPASE LIPC"/>
    <property type="match status" value="1"/>
</dbReference>
<feature type="transmembrane region" description="Helical" evidence="1">
    <location>
        <begin position="6"/>
        <end position="24"/>
    </location>
</feature>
<dbReference type="RefSeq" id="WP_132748574.1">
    <property type="nucleotide sequence ID" value="NZ_SLXK01000070.1"/>
</dbReference>
<dbReference type="InterPro" id="IPR013830">
    <property type="entry name" value="SGNH_hydro"/>
</dbReference>
<dbReference type="Proteomes" id="UP000295416">
    <property type="component" value="Unassembled WGS sequence"/>
</dbReference>
<evidence type="ECO:0000259" key="2">
    <source>
        <dbReference type="Pfam" id="PF13472"/>
    </source>
</evidence>
<comment type="caution">
    <text evidence="3">The sequence shown here is derived from an EMBL/GenBank/DDBJ whole genome shotgun (WGS) entry which is preliminary data.</text>
</comment>
<dbReference type="GO" id="GO:0004622">
    <property type="term" value="F:phosphatidylcholine lysophospholipase activity"/>
    <property type="evidence" value="ECO:0007669"/>
    <property type="project" value="TreeGrafter"/>
</dbReference>
<dbReference type="AlphaFoldDB" id="A0A4V2SKD3"/>
<sequence length="236" mass="26705">MKRGFYYAIIPSLIILAAVVTMVARHAVSFNNAHEEKVVALGDSLTYGYGDKSGHGYVANLQSLFNKHYHGKVTVRNFGIPGQQSDGLLQQLNKPSVTKELDDADYIIVFIGTNDLIKSNGGDLAPLNLKEIKMGEADYVKNLKRILKILREENRQAPILFLGLYNPYPASDSIESVVQKWNDKSKKLVNQYPRVTFIATNGLFKEKSQKYFSDSLHPNKRGYDLITKRILEEYNF</sequence>
<dbReference type="EMBL" id="SLXK01000070">
    <property type="protein sequence ID" value="TCP18626.1"/>
    <property type="molecule type" value="Genomic_DNA"/>
</dbReference>